<dbReference type="Proteomes" id="UP000675920">
    <property type="component" value="Unplaced"/>
</dbReference>
<dbReference type="GO" id="GO:0006950">
    <property type="term" value="P:response to stress"/>
    <property type="evidence" value="ECO:0007669"/>
    <property type="project" value="TreeGrafter"/>
</dbReference>
<evidence type="ECO:0000256" key="2">
    <source>
        <dbReference type="ARBA" id="ARBA00023125"/>
    </source>
</evidence>
<keyword evidence="3" id="KW-0804">Transcription</keyword>
<sequence>MPDIDFYQPDNYEPSASLGFTIKRVLNSLTRAIDDRMAVHGITDAQWKPLIHLRNGNARTAAELARHGCIDTGAVTRLLDRLESKGLIARVRSTEDRRVVNLELTDEGHRLADLIPGVLCDVINGHLAGFSRDEHALLMGLLHRMLDNGLRMSGDPLAADDEEVA</sequence>
<dbReference type="Pfam" id="PF01047">
    <property type="entry name" value="MarR"/>
    <property type="match status" value="1"/>
</dbReference>
<dbReference type="Gene3D" id="1.10.10.10">
    <property type="entry name" value="Winged helix-like DNA-binding domain superfamily/Winged helix DNA-binding domain"/>
    <property type="match status" value="1"/>
</dbReference>
<evidence type="ECO:0000259" key="4">
    <source>
        <dbReference type="PROSITE" id="PS50995"/>
    </source>
</evidence>
<dbReference type="InterPro" id="IPR023187">
    <property type="entry name" value="Tscrpt_reg_MarR-type_CS"/>
</dbReference>
<dbReference type="PANTHER" id="PTHR33164:SF43">
    <property type="entry name" value="HTH-TYPE TRANSCRIPTIONAL REPRESSOR YETL"/>
    <property type="match status" value="1"/>
</dbReference>
<name>A0A8B6X7I1_9BURK</name>
<keyword evidence="2" id="KW-0238">DNA-binding</keyword>
<dbReference type="InterPro" id="IPR000835">
    <property type="entry name" value="HTH_MarR-typ"/>
</dbReference>
<dbReference type="InterPro" id="IPR039422">
    <property type="entry name" value="MarR/SlyA-like"/>
</dbReference>
<dbReference type="PANTHER" id="PTHR33164">
    <property type="entry name" value="TRANSCRIPTIONAL REGULATOR, MARR FAMILY"/>
    <property type="match status" value="1"/>
</dbReference>
<reference evidence="6" key="3">
    <citation type="submission" date="2025-08" db="UniProtKB">
        <authorList>
            <consortium name="RefSeq"/>
        </authorList>
    </citation>
    <scope>IDENTIFICATION</scope>
</reference>
<dbReference type="SUPFAM" id="SSF46785">
    <property type="entry name" value="Winged helix' DNA-binding domain"/>
    <property type="match status" value="1"/>
</dbReference>
<dbReference type="GO" id="GO:0003677">
    <property type="term" value="F:DNA binding"/>
    <property type="evidence" value="ECO:0007669"/>
    <property type="project" value="UniProtKB-KW"/>
</dbReference>
<evidence type="ECO:0000313" key="6">
    <source>
        <dbReference type="RefSeq" id="WP_034412002.1"/>
    </source>
</evidence>
<reference evidence="6" key="2">
    <citation type="journal article" date="2017" name="Crit. Rev. Biochem. Mol. Biol.">
        <title>MarR family transcription factors: dynamic variations on a common scaffold.</title>
        <authorList>
            <person name="Deochand D.K."/>
            <person name="Grove A."/>
        </authorList>
    </citation>
    <scope>NUCLEOTIDE SEQUENCE</scope>
</reference>
<feature type="domain" description="HTH marR-type" evidence="4">
    <location>
        <begin position="15"/>
        <end position="147"/>
    </location>
</feature>
<dbReference type="GO" id="GO:0003700">
    <property type="term" value="F:DNA-binding transcription factor activity"/>
    <property type="evidence" value="ECO:0007669"/>
    <property type="project" value="InterPro"/>
</dbReference>
<evidence type="ECO:0000256" key="1">
    <source>
        <dbReference type="ARBA" id="ARBA00023015"/>
    </source>
</evidence>
<dbReference type="PRINTS" id="PR00598">
    <property type="entry name" value="HTHMARR"/>
</dbReference>
<dbReference type="PROSITE" id="PS01117">
    <property type="entry name" value="HTH_MARR_1"/>
    <property type="match status" value="1"/>
</dbReference>
<keyword evidence="1" id="KW-0805">Transcription regulation</keyword>
<evidence type="ECO:0000256" key="3">
    <source>
        <dbReference type="ARBA" id="ARBA00023163"/>
    </source>
</evidence>
<dbReference type="InterPro" id="IPR036390">
    <property type="entry name" value="WH_DNA-bd_sf"/>
</dbReference>
<organism evidence="5 6">
    <name type="scientific">Derxia gummosa DSM 723</name>
    <dbReference type="NCBI Taxonomy" id="1121388"/>
    <lineage>
        <taxon>Bacteria</taxon>
        <taxon>Pseudomonadati</taxon>
        <taxon>Pseudomonadota</taxon>
        <taxon>Betaproteobacteria</taxon>
        <taxon>Burkholderiales</taxon>
        <taxon>Alcaligenaceae</taxon>
        <taxon>Derxia</taxon>
    </lineage>
</organism>
<proteinExistence type="predicted"/>
<accession>A0A8B6X7I1</accession>
<reference evidence="6" key="1">
    <citation type="journal article" date="1999" name="Trends Microbiol.">
        <title>The mar regulon: multiple resistance to antibiotics and other toxic chemicals.</title>
        <authorList>
            <person name="Alekshun M.N."/>
            <person name="Levy S.B."/>
        </authorList>
    </citation>
    <scope>NUCLEOTIDE SEQUENCE</scope>
</reference>
<keyword evidence="5" id="KW-1185">Reference proteome</keyword>
<dbReference type="RefSeq" id="WP_034412002.1">
    <property type="nucleotide sequence ID" value="NZ_AXWS01000015.1"/>
</dbReference>
<evidence type="ECO:0000313" key="5">
    <source>
        <dbReference type="Proteomes" id="UP000675920"/>
    </source>
</evidence>
<dbReference type="SMART" id="SM00347">
    <property type="entry name" value="HTH_MARR"/>
    <property type="match status" value="1"/>
</dbReference>
<dbReference type="OrthoDB" id="6195716at2"/>
<dbReference type="InterPro" id="IPR036388">
    <property type="entry name" value="WH-like_DNA-bd_sf"/>
</dbReference>
<dbReference type="PROSITE" id="PS50995">
    <property type="entry name" value="HTH_MARR_2"/>
    <property type="match status" value="1"/>
</dbReference>
<dbReference type="AlphaFoldDB" id="A0A8B6X7I1"/>
<protein>
    <submittedName>
        <fullName evidence="6">MarR family winged helix-turn-helix transcriptional regulator</fullName>
    </submittedName>
</protein>